<reference evidence="6" key="1">
    <citation type="submission" date="2022-07" db="EMBL/GenBank/DDBJ databases">
        <title>Phylogenomic reconstructions and comparative analyses of Kickxellomycotina fungi.</title>
        <authorList>
            <person name="Reynolds N.K."/>
            <person name="Stajich J.E."/>
            <person name="Barry K."/>
            <person name="Grigoriev I.V."/>
            <person name="Crous P."/>
            <person name="Smith M.E."/>
        </authorList>
    </citation>
    <scope>NUCLEOTIDE SEQUENCE</scope>
    <source>
        <strain evidence="6">RSA 861</strain>
    </source>
</reference>
<dbReference type="PANTHER" id="PTHR46093">
    <property type="entry name" value="ACYL-COA-BINDING DOMAIN-CONTAINING PROTEIN 5"/>
    <property type="match status" value="1"/>
</dbReference>
<feature type="transmembrane region" description="Helical" evidence="4">
    <location>
        <begin position="373"/>
        <end position="399"/>
    </location>
</feature>
<evidence type="ECO:0000313" key="6">
    <source>
        <dbReference type="EMBL" id="KAJ1915770.1"/>
    </source>
</evidence>
<dbReference type="OrthoDB" id="432528at2759"/>
<evidence type="ECO:0000256" key="4">
    <source>
        <dbReference type="SAM" id="Phobius"/>
    </source>
</evidence>
<gene>
    <name evidence="6" type="primary">LZTR1_1</name>
    <name evidence="6" type="ORF">IWQ60_008327</name>
</gene>
<dbReference type="Pfam" id="PF24681">
    <property type="entry name" value="Kelch_KLHDC2_KLHL20_DRC7"/>
    <property type="match status" value="1"/>
</dbReference>
<keyword evidence="2" id="KW-0677">Repeat</keyword>
<feature type="signal peptide" evidence="5">
    <location>
        <begin position="1"/>
        <end position="23"/>
    </location>
</feature>
<feature type="region of interest" description="Disordered" evidence="3">
    <location>
        <begin position="544"/>
        <end position="570"/>
    </location>
</feature>
<keyword evidence="4" id="KW-0812">Transmembrane</keyword>
<dbReference type="Gene3D" id="2.120.10.80">
    <property type="entry name" value="Kelch-type beta propeller"/>
    <property type="match status" value="2"/>
</dbReference>
<comment type="caution">
    <text evidence="6">The sequence shown here is derived from an EMBL/GenBank/DDBJ whole genome shotgun (WGS) entry which is preliminary data.</text>
</comment>
<keyword evidence="4" id="KW-0472">Membrane</keyword>
<dbReference type="SUPFAM" id="SSF117281">
    <property type="entry name" value="Kelch motif"/>
    <property type="match status" value="1"/>
</dbReference>
<dbReference type="EMBL" id="JANBPT010000614">
    <property type="protein sequence ID" value="KAJ1915770.1"/>
    <property type="molecule type" value="Genomic_DNA"/>
</dbReference>
<organism evidence="6 7">
    <name type="scientific">Tieghemiomyces parasiticus</name>
    <dbReference type="NCBI Taxonomy" id="78921"/>
    <lineage>
        <taxon>Eukaryota</taxon>
        <taxon>Fungi</taxon>
        <taxon>Fungi incertae sedis</taxon>
        <taxon>Zoopagomycota</taxon>
        <taxon>Kickxellomycotina</taxon>
        <taxon>Dimargaritomycetes</taxon>
        <taxon>Dimargaritales</taxon>
        <taxon>Dimargaritaceae</taxon>
        <taxon>Tieghemiomyces</taxon>
    </lineage>
</organism>
<keyword evidence="1" id="KW-0880">Kelch repeat</keyword>
<proteinExistence type="predicted"/>
<sequence>MRFTTGAGLALAVCAQAILLAGAVQVPPRQGHRAAVLDNTFYVVAGKGTTGFNQTDFMNTSLALDLSKPFSVNDPPWDLTSIVADDMPRVGGHSLLATKARGKPELIVYGGTTFPKERGTDPVRVYDIEARSWSKGNFANTPARRYEHSTVPFEGSNSAIIYGGILDYTTGSEKSQTSAKLYVLDAVKSQWISFNSDLNQPDALMHHSAVMLDDTRMAIIGGHNDESMAGTGSIHIFDTVKQNWSVVKVSGTGPKDIRSAPAVVFNDQIIFFGGTNGSWDDVFDQLLILDMSVQPWAWRSRVISNPPSPRYAHTATLVGKYVIIAFGFKEIAPQEFTSDDQIFVMDVDKFRMVDTFDLREAMNFEPRSRSAKLSVGAIVGIVVGAFFLILAVIVLALYYTGRGTAIVAWFRRTFRRDHDTYRGPMGEGTIIGNCERITRELDPRRAHMEKFLRDDRERVISGYDSNPTNSTYVGSDVDAFSRGSHYIPPFATAAVGRHSRDLQPLGEYRPSSPYLNDDDEVDLGEREYQITSIPRRRLVALNADTAVPAPAKSESPEPPNPPSATSPPEK</sequence>
<name>A0A9W7ZTG4_9FUNG</name>
<dbReference type="GO" id="GO:0016829">
    <property type="term" value="F:lyase activity"/>
    <property type="evidence" value="ECO:0007669"/>
    <property type="project" value="UniProtKB-KW"/>
</dbReference>
<evidence type="ECO:0000256" key="5">
    <source>
        <dbReference type="SAM" id="SignalP"/>
    </source>
</evidence>
<dbReference type="AlphaFoldDB" id="A0A9W7ZTG4"/>
<feature type="compositionally biased region" description="Pro residues" evidence="3">
    <location>
        <begin position="556"/>
        <end position="570"/>
    </location>
</feature>
<accession>A0A9W7ZTG4</accession>
<dbReference type="PANTHER" id="PTHR46093:SF18">
    <property type="entry name" value="FIBRONECTIN TYPE-III DOMAIN-CONTAINING PROTEIN"/>
    <property type="match status" value="1"/>
</dbReference>
<dbReference type="Proteomes" id="UP001150569">
    <property type="component" value="Unassembled WGS sequence"/>
</dbReference>
<keyword evidence="6" id="KW-0456">Lyase</keyword>
<keyword evidence="5" id="KW-0732">Signal</keyword>
<evidence type="ECO:0000256" key="3">
    <source>
        <dbReference type="SAM" id="MobiDB-lite"/>
    </source>
</evidence>
<keyword evidence="7" id="KW-1185">Reference proteome</keyword>
<dbReference type="EC" id="4.4.1.28" evidence="6"/>
<protein>
    <submittedName>
        <fullName evidence="6">Leucine-zipper-like transcriptional regulator 1</fullName>
        <ecNumber evidence="6">4.4.1.28</ecNumber>
    </submittedName>
</protein>
<evidence type="ECO:0000313" key="7">
    <source>
        <dbReference type="Proteomes" id="UP001150569"/>
    </source>
</evidence>
<dbReference type="InterPro" id="IPR015915">
    <property type="entry name" value="Kelch-typ_b-propeller"/>
</dbReference>
<keyword evidence="4" id="KW-1133">Transmembrane helix</keyword>
<evidence type="ECO:0000256" key="1">
    <source>
        <dbReference type="ARBA" id="ARBA00022441"/>
    </source>
</evidence>
<evidence type="ECO:0000256" key="2">
    <source>
        <dbReference type="ARBA" id="ARBA00022737"/>
    </source>
</evidence>
<feature type="chain" id="PRO_5040757272" evidence="5">
    <location>
        <begin position="24"/>
        <end position="570"/>
    </location>
</feature>